<evidence type="ECO:0000313" key="7">
    <source>
        <dbReference type="EMBL" id="WAJ69855.1"/>
    </source>
</evidence>
<protein>
    <recommendedName>
        <fullName evidence="4">Heat shock protein 15</fullName>
    </recommendedName>
</protein>
<name>A0ABY7AKK8_9ALTE</name>
<keyword evidence="3 4" id="KW-0238">DNA-binding</keyword>
<evidence type="ECO:0000256" key="2">
    <source>
        <dbReference type="ARBA" id="ARBA00022884"/>
    </source>
</evidence>
<gene>
    <name evidence="7" type="primary">hslR</name>
    <name evidence="7" type="ORF">OLW01_11945</name>
</gene>
<evidence type="ECO:0000256" key="1">
    <source>
        <dbReference type="ARBA" id="ARBA00008396"/>
    </source>
</evidence>
<organism evidence="7 8">
    <name type="scientific">Catenovulum adriaticum</name>
    <dbReference type="NCBI Taxonomy" id="2984846"/>
    <lineage>
        <taxon>Bacteria</taxon>
        <taxon>Pseudomonadati</taxon>
        <taxon>Pseudomonadota</taxon>
        <taxon>Gammaproteobacteria</taxon>
        <taxon>Alteromonadales</taxon>
        <taxon>Alteromonadaceae</taxon>
        <taxon>Catenovulum</taxon>
    </lineage>
</organism>
<dbReference type="PROSITE" id="PS50889">
    <property type="entry name" value="S4"/>
    <property type="match status" value="1"/>
</dbReference>
<dbReference type="NCBIfam" id="NF007673">
    <property type="entry name" value="PRK10348.1"/>
    <property type="match status" value="1"/>
</dbReference>
<evidence type="ECO:0000259" key="6">
    <source>
        <dbReference type="SMART" id="SM00363"/>
    </source>
</evidence>
<dbReference type="Proteomes" id="UP001163726">
    <property type="component" value="Chromosome"/>
</dbReference>
<accession>A0ABY7AKK8</accession>
<proteinExistence type="inferred from homology"/>
<dbReference type="SMART" id="SM00363">
    <property type="entry name" value="S4"/>
    <property type="match status" value="1"/>
</dbReference>
<evidence type="ECO:0000256" key="5">
    <source>
        <dbReference type="SAM" id="MobiDB-lite"/>
    </source>
</evidence>
<evidence type="ECO:0000256" key="4">
    <source>
        <dbReference type="PIRNR" id="PIRNR016821"/>
    </source>
</evidence>
<dbReference type="EMBL" id="CP109965">
    <property type="protein sequence ID" value="WAJ69855.1"/>
    <property type="molecule type" value="Genomic_DNA"/>
</dbReference>
<keyword evidence="7" id="KW-0346">Stress response</keyword>
<dbReference type="InterPro" id="IPR025708">
    <property type="entry name" value="HSP15"/>
</dbReference>
<evidence type="ECO:0000256" key="3">
    <source>
        <dbReference type="ARBA" id="ARBA00023125"/>
    </source>
</evidence>
<dbReference type="SUPFAM" id="SSF55174">
    <property type="entry name" value="Alpha-L RNA-binding motif"/>
    <property type="match status" value="1"/>
</dbReference>
<evidence type="ECO:0000313" key="8">
    <source>
        <dbReference type="Proteomes" id="UP001163726"/>
    </source>
</evidence>
<dbReference type="Pfam" id="PF01479">
    <property type="entry name" value="S4"/>
    <property type="match status" value="1"/>
</dbReference>
<keyword evidence="2 4" id="KW-0694">RNA-binding</keyword>
<dbReference type="InterPro" id="IPR002942">
    <property type="entry name" value="S4_RNA-bd"/>
</dbReference>
<dbReference type="Gene3D" id="3.10.290.10">
    <property type="entry name" value="RNA-binding S4 domain"/>
    <property type="match status" value="1"/>
</dbReference>
<keyword evidence="8" id="KW-1185">Reference proteome</keyword>
<comment type="similarity">
    <text evidence="1 4">Belongs to the HSP15 family.</text>
</comment>
<sequence length="138" mass="16027">MTKKSSKSANNSAIRLDKWLWAARFYKTRALARSMVESGKVKYNQQRCKPSRTVEIGVLLTITQGHDEKQIEVLDLSDQRRAAPDAQLLYQETQESIDKRTQVAQMRKIQHSLNPHPQTKPDKKQRRQLIQVKQKTNS</sequence>
<feature type="region of interest" description="Disordered" evidence="5">
    <location>
        <begin position="100"/>
        <end position="138"/>
    </location>
</feature>
<dbReference type="InterPro" id="IPR036986">
    <property type="entry name" value="S4_RNA-bd_sf"/>
</dbReference>
<dbReference type="RefSeq" id="WP_268074149.1">
    <property type="nucleotide sequence ID" value="NZ_CP109965.1"/>
</dbReference>
<dbReference type="PIRSF" id="PIRSF016821">
    <property type="entry name" value="HSP15"/>
    <property type="match status" value="1"/>
</dbReference>
<reference evidence="7" key="1">
    <citation type="submission" date="2022-10" db="EMBL/GenBank/DDBJ databases">
        <title>Catenovulum adriacola sp. nov. isolated in the Harbour of Susak.</title>
        <authorList>
            <person name="Schoch T."/>
            <person name="Reich S.J."/>
            <person name="Stoeferle S."/>
            <person name="Flaiz M."/>
            <person name="Kazda M."/>
            <person name="Riedel C.U."/>
            <person name="Duerre P."/>
        </authorList>
    </citation>
    <scope>NUCLEOTIDE SEQUENCE</scope>
    <source>
        <strain evidence="7">TS8</strain>
    </source>
</reference>
<feature type="domain" description="RNA-binding S4" evidence="6">
    <location>
        <begin position="14"/>
        <end position="77"/>
    </location>
</feature>
<dbReference type="CDD" id="cd00165">
    <property type="entry name" value="S4"/>
    <property type="match status" value="1"/>
</dbReference>